<reference evidence="2 3" key="1">
    <citation type="submission" date="2023-02" db="EMBL/GenBank/DDBJ databases">
        <title>LHISI_Scaffold_Assembly.</title>
        <authorList>
            <person name="Stuart O.P."/>
            <person name="Cleave R."/>
            <person name="Magrath M.J.L."/>
            <person name="Mikheyev A.S."/>
        </authorList>
    </citation>
    <scope>NUCLEOTIDE SEQUENCE [LARGE SCALE GENOMIC DNA]</scope>
    <source>
        <strain evidence="2">Daus_M_001</strain>
        <tissue evidence="2">Leg muscle</tissue>
    </source>
</reference>
<feature type="compositionally biased region" description="Basic and acidic residues" evidence="1">
    <location>
        <begin position="136"/>
        <end position="148"/>
    </location>
</feature>
<proteinExistence type="predicted"/>
<comment type="caution">
    <text evidence="2">The sequence shown here is derived from an EMBL/GenBank/DDBJ whole genome shotgun (WGS) entry which is preliminary data.</text>
</comment>
<evidence type="ECO:0000313" key="3">
    <source>
        <dbReference type="Proteomes" id="UP001159363"/>
    </source>
</evidence>
<evidence type="ECO:0000256" key="1">
    <source>
        <dbReference type="SAM" id="MobiDB-lite"/>
    </source>
</evidence>
<keyword evidence="3" id="KW-1185">Reference proteome</keyword>
<name>A0ABQ9HT53_9NEOP</name>
<dbReference type="Proteomes" id="UP001159363">
    <property type="component" value="Chromosome X"/>
</dbReference>
<dbReference type="EMBL" id="JARBHB010000004">
    <property type="protein sequence ID" value="KAJ8887568.1"/>
    <property type="molecule type" value="Genomic_DNA"/>
</dbReference>
<accession>A0ABQ9HT53</accession>
<evidence type="ECO:0000313" key="2">
    <source>
        <dbReference type="EMBL" id="KAJ8887568.1"/>
    </source>
</evidence>
<sequence>MPFGLLREHVSSYQLLPLSPSWGRGCVVIRLLASHLGEPGSIPGGFAPRFSQVGIVPDDVTGRQVFSDISRFPRPSIPALIHTHLASPSSALKISITRVAESRVGESNRVMSSDTAKEQLIPAIIQFEIGGMEWKSIPDDSSGTREKSTAPSALAARQTQSADVPSVEDYCRPWRNSIF</sequence>
<organism evidence="2 3">
    <name type="scientific">Dryococelus australis</name>
    <dbReference type="NCBI Taxonomy" id="614101"/>
    <lineage>
        <taxon>Eukaryota</taxon>
        <taxon>Metazoa</taxon>
        <taxon>Ecdysozoa</taxon>
        <taxon>Arthropoda</taxon>
        <taxon>Hexapoda</taxon>
        <taxon>Insecta</taxon>
        <taxon>Pterygota</taxon>
        <taxon>Neoptera</taxon>
        <taxon>Polyneoptera</taxon>
        <taxon>Phasmatodea</taxon>
        <taxon>Verophasmatodea</taxon>
        <taxon>Anareolatae</taxon>
        <taxon>Phasmatidae</taxon>
        <taxon>Eurycanthinae</taxon>
        <taxon>Dryococelus</taxon>
    </lineage>
</organism>
<feature type="region of interest" description="Disordered" evidence="1">
    <location>
        <begin position="136"/>
        <end position="161"/>
    </location>
</feature>
<protein>
    <submittedName>
        <fullName evidence="2">Uncharacterized protein</fullName>
    </submittedName>
</protein>
<gene>
    <name evidence="2" type="ORF">PR048_013784</name>
</gene>